<sequence length="750" mass="84162">EHHLQRAISAQQVYGEKRDNMVIPVPEAESNIAYYESIYPGEFKMPKQLIHIQPFSLDAEQPDYDLDSEDEVFVNKLKKKMDICPLQFEEMIDRLEKGSGQQPVSLQEAKLLLKEDDELIREVYEYWIKKRKNCRGPSLIPSVKQEKRDGSSTNDPYVAFRRRTEKMQTRKNRKNDEASYEKMLKLRRDLSRAVTILEMIKRREKSKRELLHLTLEIMEKRYNLGDYNGEIVSEVMAQRQPVKPTYAIPIIPITNSNQNKISEGNLKIPHTSSIKQDKADLIRPKRKYEKKPKVLPSSAAATPQQTSPAALPVFNAKDLNQYDFPSSDEEPLSQVLSGSSEAEEENDPDGPFAFRRKAGCQYYAPHLDQTGNWPWTSPEDGGLGDVRYRYCLTTLTVPQRCIGFARRRVGRGGRVLLDRAHSDYDSMFRHLDLEMLSSPQHSPVNQFANTSETNTSDTSFSKDLSQILVNIKSCRWRHFRPRTPSLHDSDSDELSCRKLHSETSSTFLGAFFLTLLNTFVTELSIDKPFTAEQYQQHQQQLALMQKQQLAQIHQQQANSNSSTNTSQPCVVKSQPLCYKGFVSKTLDSASAQFAASALVTSEQLMGFRMKDDVVLGIGVNGVLPASDISFFVSPGVYKGLHTSSSHSALSHQVTAANAATTQVLIGNNIRLTVPSSVATVNSIAPLNARHIPRTLSAVPSSALKLAAAANCQVSKVPSSSSVDSVPRENHESEKPALNNIADNTVAMEVT</sequence>
<feature type="region of interest" description="Disordered" evidence="1">
    <location>
        <begin position="717"/>
        <end position="750"/>
    </location>
</feature>
<evidence type="ECO:0000313" key="3">
    <source>
        <dbReference type="Ensembl" id="ENSLAFP00000020373.1"/>
    </source>
</evidence>
<evidence type="ECO:0000259" key="2">
    <source>
        <dbReference type="Pfam" id="PF06752"/>
    </source>
</evidence>
<reference evidence="3 4" key="1">
    <citation type="submission" date="2009-06" db="EMBL/GenBank/DDBJ databases">
        <title>The Genome Sequence of Loxodonta africana (African elephant).</title>
        <authorList>
            <person name="Di Palma F."/>
            <person name="Heiman D."/>
            <person name="Young S."/>
            <person name="Johnson J."/>
            <person name="Lander E.S."/>
            <person name="Lindblad-Toh K."/>
        </authorList>
    </citation>
    <scope>NUCLEOTIDE SEQUENCE [LARGE SCALE GENOMIC DNA]</scope>
    <source>
        <strain evidence="3 4">Isolate ISIS603380</strain>
    </source>
</reference>
<feature type="compositionally biased region" description="Basic and acidic residues" evidence="1">
    <location>
        <begin position="725"/>
        <end position="734"/>
    </location>
</feature>
<name>G3TXR5_LOXAF</name>
<dbReference type="GO" id="GO:0006357">
    <property type="term" value="P:regulation of transcription by RNA polymerase II"/>
    <property type="evidence" value="ECO:0007669"/>
    <property type="project" value="InterPro"/>
</dbReference>
<keyword evidence="4" id="KW-1185">Reference proteome</keyword>
<feature type="region of interest" description="Disordered" evidence="1">
    <location>
        <begin position="285"/>
        <end position="351"/>
    </location>
</feature>
<feature type="compositionally biased region" description="Low complexity" evidence="1">
    <location>
        <begin position="296"/>
        <end position="310"/>
    </location>
</feature>
<dbReference type="AlphaFoldDB" id="G3TXR5"/>
<dbReference type="Ensembl" id="ENSLAFT00000037410.1">
    <property type="protein sequence ID" value="ENSLAFP00000020373.1"/>
    <property type="gene ID" value="ENSLAFG00000011607.3"/>
</dbReference>
<reference evidence="3" key="3">
    <citation type="submission" date="2025-09" db="UniProtKB">
        <authorList>
            <consortium name="Ensembl"/>
        </authorList>
    </citation>
    <scope>IDENTIFICATION</scope>
    <source>
        <strain evidence="3">Isolate ISIS603380</strain>
    </source>
</reference>
<proteinExistence type="predicted"/>
<evidence type="ECO:0000256" key="1">
    <source>
        <dbReference type="SAM" id="MobiDB-lite"/>
    </source>
</evidence>
<protein>
    <submittedName>
        <fullName evidence="3">Enhancer of polycomb homolog 1</fullName>
    </submittedName>
</protein>
<evidence type="ECO:0000313" key="4">
    <source>
        <dbReference type="Proteomes" id="UP000007646"/>
    </source>
</evidence>
<dbReference type="InterPro" id="IPR009607">
    <property type="entry name" value="Enhancer_polycomb_C"/>
</dbReference>
<gene>
    <name evidence="3" type="primary">EPC1</name>
</gene>
<feature type="region of interest" description="Disordered" evidence="1">
    <location>
        <begin position="258"/>
        <end position="277"/>
    </location>
</feature>
<dbReference type="Pfam" id="PF06752">
    <property type="entry name" value="E_Pc_C"/>
    <property type="match status" value="1"/>
</dbReference>
<accession>G3TXR5</accession>
<organism evidence="3 4">
    <name type="scientific">Loxodonta africana</name>
    <name type="common">African elephant</name>
    <dbReference type="NCBI Taxonomy" id="9785"/>
    <lineage>
        <taxon>Eukaryota</taxon>
        <taxon>Metazoa</taxon>
        <taxon>Chordata</taxon>
        <taxon>Craniata</taxon>
        <taxon>Vertebrata</taxon>
        <taxon>Euteleostomi</taxon>
        <taxon>Mammalia</taxon>
        <taxon>Eutheria</taxon>
        <taxon>Afrotheria</taxon>
        <taxon>Proboscidea</taxon>
        <taxon>Elephantidae</taxon>
        <taxon>Loxodonta</taxon>
    </lineage>
</organism>
<dbReference type="InterPro" id="IPR024943">
    <property type="entry name" value="Enhancer_polycomb"/>
</dbReference>
<dbReference type="Proteomes" id="UP000007646">
    <property type="component" value="Unassembled WGS sequence"/>
</dbReference>
<dbReference type="GO" id="GO:0035267">
    <property type="term" value="C:NuA4 histone acetyltransferase complex"/>
    <property type="evidence" value="ECO:0007669"/>
    <property type="project" value="InterPro"/>
</dbReference>
<dbReference type="PANTHER" id="PTHR14898">
    <property type="entry name" value="ENHANCER OF POLYCOMB"/>
    <property type="match status" value="1"/>
</dbReference>
<reference evidence="3" key="2">
    <citation type="submission" date="2025-08" db="UniProtKB">
        <authorList>
            <consortium name="Ensembl"/>
        </authorList>
    </citation>
    <scope>IDENTIFICATION</scope>
    <source>
        <strain evidence="3">Isolate ISIS603380</strain>
    </source>
</reference>
<feature type="domain" description="Enhancer of polycomb C-terminal" evidence="2">
    <location>
        <begin position="642"/>
        <end position="750"/>
    </location>
</feature>
<dbReference type="GeneTree" id="ENSGT00940000155003"/>